<organism evidence="2 3">
    <name type="scientific">Deinococcus arboris</name>
    <dbReference type="NCBI Taxonomy" id="2682977"/>
    <lineage>
        <taxon>Bacteria</taxon>
        <taxon>Thermotogati</taxon>
        <taxon>Deinococcota</taxon>
        <taxon>Deinococci</taxon>
        <taxon>Deinococcales</taxon>
        <taxon>Deinococcaceae</taxon>
        <taxon>Deinococcus</taxon>
    </lineage>
</organism>
<gene>
    <name evidence="2" type="ORF">GO986_12865</name>
</gene>
<name>A0A7C9HS97_9DEIO</name>
<feature type="chain" id="PRO_5028838041" description="DUF11 domain-containing protein" evidence="1">
    <location>
        <begin position="22"/>
        <end position="168"/>
    </location>
</feature>
<dbReference type="PIRSF" id="PIRSF014979">
    <property type="entry name" value="UCP014979"/>
    <property type="match status" value="1"/>
</dbReference>
<proteinExistence type="predicted"/>
<reference evidence="2 3" key="1">
    <citation type="submission" date="2019-12" db="EMBL/GenBank/DDBJ databases">
        <title>Deinococcus sp. HMF7620 Genome sequencing and assembly.</title>
        <authorList>
            <person name="Kang H."/>
            <person name="Kim H."/>
            <person name="Joh K."/>
        </authorList>
    </citation>
    <scope>NUCLEOTIDE SEQUENCE [LARGE SCALE GENOMIC DNA]</scope>
    <source>
        <strain evidence="2 3">HMF7620</strain>
    </source>
</reference>
<feature type="signal peptide" evidence="1">
    <location>
        <begin position="1"/>
        <end position="21"/>
    </location>
</feature>
<evidence type="ECO:0000313" key="3">
    <source>
        <dbReference type="Proteomes" id="UP000483286"/>
    </source>
</evidence>
<dbReference type="RefSeq" id="WP_157459707.1">
    <property type="nucleotide sequence ID" value="NZ_WQLB01000017.1"/>
</dbReference>
<comment type="caution">
    <text evidence="2">The sequence shown here is derived from an EMBL/GenBank/DDBJ whole genome shotgun (WGS) entry which is preliminary data.</text>
</comment>
<dbReference type="AlphaFoldDB" id="A0A7C9HS97"/>
<dbReference type="EMBL" id="WQLB01000017">
    <property type="protein sequence ID" value="MVN87654.1"/>
    <property type="molecule type" value="Genomic_DNA"/>
</dbReference>
<dbReference type="InterPro" id="IPR014468">
    <property type="entry name" value="UCP014979"/>
</dbReference>
<sequence>MNRSLISILMLVTLPVGGVAAQTSVGQRVAFTLAQDLVQRVVVSGKATEQIVENPKTVQPGDVLREQVTLRNVSGQRLSGLLVNVPVPRGTEFSVLGTPDTSRWTAQYSVDGGKTFSAAPRRTVTVTENGRAVTRQENAPPSSYTNVRWTVTLSPDETLKLSFRVKVK</sequence>
<keyword evidence="1" id="KW-0732">Signal</keyword>
<evidence type="ECO:0008006" key="4">
    <source>
        <dbReference type="Google" id="ProtNLM"/>
    </source>
</evidence>
<evidence type="ECO:0000256" key="1">
    <source>
        <dbReference type="SAM" id="SignalP"/>
    </source>
</evidence>
<accession>A0A7C9HS97</accession>
<evidence type="ECO:0000313" key="2">
    <source>
        <dbReference type="EMBL" id="MVN87654.1"/>
    </source>
</evidence>
<protein>
    <recommendedName>
        <fullName evidence="4">DUF11 domain-containing protein</fullName>
    </recommendedName>
</protein>
<dbReference type="Proteomes" id="UP000483286">
    <property type="component" value="Unassembled WGS sequence"/>
</dbReference>
<keyword evidence="3" id="KW-1185">Reference proteome</keyword>